<protein>
    <submittedName>
        <fullName evidence="1">Uncharacterized protein</fullName>
    </submittedName>
</protein>
<dbReference type="AlphaFoldDB" id="A0A383UNQ4"/>
<gene>
    <name evidence="1" type="ORF">BLGHR1_12715</name>
</gene>
<name>A0A383UNQ4_BLUHO</name>
<evidence type="ECO:0000313" key="2">
    <source>
        <dbReference type="Proteomes" id="UP000275772"/>
    </source>
</evidence>
<sequence>MHGCCAGKSLSHWSAQLSNCCVSLQLLRIILLH</sequence>
<dbReference type="EMBL" id="UNSH01000041">
    <property type="protein sequence ID" value="SZF01941.1"/>
    <property type="molecule type" value="Genomic_DNA"/>
</dbReference>
<organism evidence="1 2">
    <name type="scientific">Blumeria hordei</name>
    <name type="common">Barley powdery mildew</name>
    <name type="synonym">Blumeria graminis f. sp. hordei</name>
    <dbReference type="NCBI Taxonomy" id="2867405"/>
    <lineage>
        <taxon>Eukaryota</taxon>
        <taxon>Fungi</taxon>
        <taxon>Dikarya</taxon>
        <taxon>Ascomycota</taxon>
        <taxon>Pezizomycotina</taxon>
        <taxon>Leotiomycetes</taxon>
        <taxon>Erysiphales</taxon>
        <taxon>Erysiphaceae</taxon>
        <taxon>Blumeria</taxon>
    </lineage>
</organism>
<dbReference type="VEuPathDB" id="FungiDB:BLGHR1_12715"/>
<accession>A0A383UNQ4</accession>
<dbReference type="Proteomes" id="UP000275772">
    <property type="component" value="Unassembled WGS sequence"/>
</dbReference>
<reference evidence="1 2" key="1">
    <citation type="submission" date="2017-11" db="EMBL/GenBank/DDBJ databases">
        <authorList>
            <person name="Kracher B."/>
        </authorList>
    </citation>
    <scope>NUCLEOTIDE SEQUENCE [LARGE SCALE GENOMIC DNA]</scope>
    <source>
        <strain evidence="1 2">RACE1</strain>
    </source>
</reference>
<proteinExistence type="predicted"/>
<evidence type="ECO:0000313" key="1">
    <source>
        <dbReference type="EMBL" id="SZF01941.1"/>
    </source>
</evidence>